<feature type="compositionally biased region" description="Polar residues" evidence="1">
    <location>
        <begin position="23"/>
        <end position="73"/>
    </location>
</feature>
<protein>
    <recommendedName>
        <fullName evidence="5">Adenylate cyclase</fullName>
    </recommendedName>
</protein>
<keyword evidence="2" id="KW-0732">Signal</keyword>
<feature type="chain" id="PRO_5021492185" description="Adenylate cyclase" evidence="2">
    <location>
        <begin position="20"/>
        <end position="80"/>
    </location>
</feature>
<accession>A0A4Y9KZ79</accession>
<sequence>MKHLIFVAALSLFATAAQAQYLGTGTNPNTHTSSGYTNTHGTYVQPYVATNPNSTQRDNFTATGNVNPSTGSVGTHRPRY</sequence>
<keyword evidence="4" id="KW-1185">Reference proteome</keyword>
<feature type="signal peptide" evidence="2">
    <location>
        <begin position="1"/>
        <end position="19"/>
    </location>
</feature>
<evidence type="ECO:0000256" key="2">
    <source>
        <dbReference type="SAM" id="SignalP"/>
    </source>
</evidence>
<evidence type="ECO:0008006" key="5">
    <source>
        <dbReference type="Google" id="ProtNLM"/>
    </source>
</evidence>
<feature type="region of interest" description="Disordered" evidence="1">
    <location>
        <begin position="23"/>
        <end position="80"/>
    </location>
</feature>
<evidence type="ECO:0000256" key="1">
    <source>
        <dbReference type="SAM" id="MobiDB-lite"/>
    </source>
</evidence>
<dbReference type="OrthoDB" id="7366709at2"/>
<dbReference type="AlphaFoldDB" id="A0A4Y9KZ79"/>
<dbReference type="RefSeq" id="WP_135179624.1">
    <property type="nucleotide sequence ID" value="NZ_SPQT01000070.1"/>
</dbReference>
<reference evidence="3 4" key="1">
    <citation type="submission" date="2019-03" db="EMBL/GenBank/DDBJ databases">
        <title>Bradyrhizobium diversity isolated from nodules of Chamaecrista fasciculata.</title>
        <authorList>
            <person name="Klepa M.S."/>
            <person name="Urquiaga M.O."/>
            <person name="Hungria M."/>
            <person name="Delamuta J.R."/>
        </authorList>
    </citation>
    <scope>NUCLEOTIDE SEQUENCE [LARGE SCALE GENOMIC DNA]</scope>
    <source>
        <strain evidence="3 4">CNPSo 3448</strain>
    </source>
</reference>
<evidence type="ECO:0000313" key="4">
    <source>
        <dbReference type="Proteomes" id="UP000297966"/>
    </source>
</evidence>
<gene>
    <name evidence="3" type="ORF">E4K65_45545</name>
</gene>
<organism evidence="3 4">
    <name type="scientific">Bradyrhizobium niftali</name>
    <dbReference type="NCBI Taxonomy" id="2560055"/>
    <lineage>
        <taxon>Bacteria</taxon>
        <taxon>Pseudomonadati</taxon>
        <taxon>Pseudomonadota</taxon>
        <taxon>Alphaproteobacteria</taxon>
        <taxon>Hyphomicrobiales</taxon>
        <taxon>Nitrobacteraceae</taxon>
        <taxon>Bradyrhizobium</taxon>
    </lineage>
</organism>
<dbReference type="Proteomes" id="UP000297966">
    <property type="component" value="Unassembled WGS sequence"/>
</dbReference>
<comment type="caution">
    <text evidence="3">The sequence shown here is derived from an EMBL/GenBank/DDBJ whole genome shotgun (WGS) entry which is preliminary data.</text>
</comment>
<evidence type="ECO:0000313" key="3">
    <source>
        <dbReference type="EMBL" id="TFV36435.1"/>
    </source>
</evidence>
<dbReference type="EMBL" id="SPQT01000070">
    <property type="protein sequence ID" value="TFV36435.1"/>
    <property type="molecule type" value="Genomic_DNA"/>
</dbReference>
<proteinExistence type="predicted"/>
<name>A0A4Y9KZ79_9BRAD</name>